<evidence type="ECO:0000256" key="3">
    <source>
        <dbReference type="ARBA" id="ARBA00023235"/>
    </source>
</evidence>
<reference evidence="6" key="2">
    <citation type="submission" date="2025-08" db="UniProtKB">
        <authorList>
            <consortium name="Ensembl"/>
        </authorList>
    </citation>
    <scope>IDENTIFICATION</scope>
</reference>
<dbReference type="AlphaFoldDB" id="A0A673T868"/>
<keyword evidence="3 4" id="KW-0413">Isomerase</keyword>
<dbReference type="GO" id="GO:0016018">
    <property type="term" value="F:cyclosporin A binding"/>
    <property type="evidence" value="ECO:0007669"/>
    <property type="project" value="TreeGrafter"/>
</dbReference>
<reference evidence="6" key="3">
    <citation type="submission" date="2025-09" db="UniProtKB">
        <authorList>
            <consortium name="Ensembl"/>
        </authorList>
    </citation>
    <scope>IDENTIFICATION</scope>
</reference>
<evidence type="ECO:0000313" key="6">
    <source>
        <dbReference type="Ensembl" id="ENSSSUP00005009502.1"/>
    </source>
</evidence>
<dbReference type="GO" id="GO:0003755">
    <property type="term" value="F:peptidyl-prolyl cis-trans isomerase activity"/>
    <property type="evidence" value="ECO:0007669"/>
    <property type="project" value="UniProtKB-UniRule"/>
</dbReference>
<evidence type="ECO:0000256" key="1">
    <source>
        <dbReference type="ARBA" id="ARBA00000971"/>
    </source>
</evidence>
<dbReference type="Proteomes" id="UP000472268">
    <property type="component" value="Chromosome 10"/>
</dbReference>
<dbReference type="SUPFAM" id="SSF50891">
    <property type="entry name" value="Cyclophilin-like"/>
    <property type="match status" value="1"/>
</dbReference>
<comment type="similarity">
    <text evidence="4">Belongs to the cyclophilin-type PPIase family.</text>
</comment>
<reference evidence="6 7" key="1">
    <citation type="submission" date="2019-05" db="EMBL/GenBank/DDBJ databases">
        <title>A Chromosome-scale Meerkat (S. suricatta) Genome Assembly.</title>
        <authorList>
            <person name="Dudchenko O."/>
            <person name="Lieberman Aiden E."/>
            <person name="Tung J."/>
            <person name="Barreiro L.B."/>
            <person name="Clutton-Brock T.H."/>
        </authorList>
    </citation>
    <scope>NUCLEOTIDE SEQUENCE [LARGE SCALE GENOMIC DNA]</scope>
</reference>
<keyword evidence="2 4" id="KW-0697">Rotamase</keyword>
<proteinExistence type="inferred from homology"/>
<dbReference type="Gene3D" id="2.40.100.10">
    <property type="entry name" value="Cyclophilin-like"/>
    <property type="match status" value="1"/>
</dbReference>
<feature type="domain" description="PPIase cyclophilin-type" evidence="5">
    <location>
        <begin position="13"/>
        <end position="156"/>
    </location>
</feature>
<dbReference type="PROSITE" id="PS50072">
    <property type="entry name" value="CSA_PPIASE_2"/>
    <property type="match status" value="1"/>
</dbReference>
<evidence type="ECO:0000256" key="2">
    <source>
        <dbReference type="ARBA" id="ARBA00023110"/>
    </source>
</evidence>
<comment type="function">
    <text evidence="4">PPIases accelerate the folding of proteins. It catalyzes the cis-trans isomerization of proline imidic peptide bonds in oligopeptides.</text>
</comment>
<dbReference type="Ensembl" id="ENSSSUT00005010904.1">
    <property type="protein sequence ID" value="ENSSSUP00005009502.1"/>
    <property type="gene ID" value="ENSSSUG00005006084.1"/>
</dbReference>
<dbReference type="InterPro" id="IPR029000">
    <property type="entry name" value="Cyclophilin-like_dom_sf"/>
</dbReference>
<name>A0A673T868_SURSU</name>
<comment type="catalytic activity">
    <reaction evidence="1 4">
        <text>[protein]-peptidylproline (omega=180) = [protein]-peptidylproline (omega=0)</text>
        <dbReference type="Rhea" id="RHEA:16237"/>
        <dbReference type="Rhea" id="RHEA-COMP:10747"/>
        <dbReference type="Rhea" id="RHEA-COMP:10748"/>
        <dbReference type="ChEBI" id="CHEBI:83833"/>
        <dbReference type="ChEBI" id="CHEBI:83834"/>
        <dbReference type="EC" id="5.2.1.8"/>
    </reaction>
</comment>
<sequence length="156" mass="17237">MLKKKRKINPTMLFNIAMDSEPLGCISFKLFAKFQKQQRGAPGWLSRLNAGFSSGHDLTFLGFEPRIGLCGGDFTCHDGTGGKSIYREKLDDENFILKHTGPSILSMGNAGPNTNSSQFFIHTAKTEWLDGKHVVPGKGEGGHEYCGSHEAFWVQE</sequence>
<dbReference type="PIRSF" id="PIRSF001467">
    <property type="entry name" value="Peptidylpro_ismrse"/>
    <property type="match status" value="1"/>
</dbReference>
<dbReference type="Pfam" id="PF00160">
    <property type="entry name" value="Pro_isomerase"/>
    <property type="match status" value="1"/>
</dbReference>
<dbReference type="GO" id="GO:0005737">
    <property type="term" value="C:cytoplasm"/>
    <property type="evidence" value="ECO:0007669"/>
    <property type="project" value="TreeGrafter"/>
</dbReference>
<keyword evidence="7" id="KW-1185">Reference proteome</keyword>
<dbReference type="InterPro" id="IPR002130">
    <property type="entry name" value="Cyclophilin-type_PPIase_dom"/>
</dbReference>
<accession>A0A673T868</accession>
<dbReference type="PRINTS" id="PR00153">
    <property type="entry name" value="CSAPPISMRASE"/>
</dbReference>
<protein>
    <recommendedName>
        <fullName evidence="4">Peptidyl-prolyl cis-trans isomerase</fullName>
        <shortName evidence="4">PPIase</shortName>
        <ecNumber evidence="4">5.2.1.8</ecNumber>
    </recommendedName>
</protein>
<dbReference type="InterPro" id="IPR024936">
    <property type="entry name" value="Cyclophilin-type_PPIase"/>
</dbReference>
<organism evidence="6 7">
    <name type="scientific">Suricata suricatta</name>
    <name type="common">Meerkat</name>
    <dbReference type="NCBI Taxonomy" id="37032"/>
    <lineage>
        <taxon>Eukaryota</taxon>
        <taxon>Metazoa</taxon>
        <taxon>Chordata</taxon>
        <taxon>Craniata</taxon>
        <taxon>Vertebrata</taxon>
        <taxon>Euteleostomi</taxon>
        <taxon>Mammalia</taxon>
        <taxon>Eutheria</taxon>
        <taxon>Laurasiatheria</taxon>
        <taxon>Carnivora</taxon>
        <taxon>Feliformia</taxon>
        <taxon>Herpestidae</taxon>
        <taxon>Suricata</taxon>
    </lineage>
</organism>
<dbReference type="GO" id="GO:0006457">
    <property type="term" value="P:protein folding"/>
    <property type="evidence" value="ECO:0007669"/>
    <property type="project" value="TreeGrafter"/>
</dbReference>
<evidence type="ECO:0000313" key="7">
    <source>
        <dbReference type="Proteomes" id="UP000472268"/>
    </source>
</evidence>
<evidence type="ECO:0000259" key="5">
    <source>
        <dbReference type="PROSITE" id="PS50072"/>
    </source>
</evidence>
<dbReference type="PANTHER" id="PTHR11071:SF490">
    <property type="entry name" value="PEPTIDYL-PROLYL CIS-TRANS ISOMERASE A"/>
    <property type="match status" value="1"/>
</dbReference>
<dbReference type="PANTHER" id="PTHR11071">
    <property type="entry name" value="PEPTIDYL-PROLYL CIS-TRANS ISOMERASE"/>
    <property type="match status" value="1"/>
</dbReference>
<dbReference type="EC" id="5.2.1.8" evidence="4"/>
<evidence type="ECO:0000256" key="4">
    <source>
        <dbReference type="RuleBase" id="RU363019"/>
    </source>
</evidence>